<dbReference type="EMBL" id="AWWI01000042">
    <property type="protein sequence ID" value="PIL21372.1"/>
    <property type="molecule type" value="Genomic_DNA"/>
</dbReference>
<protein>
    <submittedName>
        <fullName evidence="1">Uncharacterized protein</fullName>
    </submittedName>
</protein>
<dbReference type="AlphaFoldDB" id="A0A2G8RIN8"/>
<proteinExistence type="predicted"/>
<evidence type="ECO:0000313" key="1">
    <source>
        <dbReference type="EMBL" id="PIL21372.1"/>
    </source>
</evidence>
<name>A0A2G8RIN8_9RHOB</name>
<reference evidence="1 2" key="1">
    <citation type="submission" date="2013-09" db="EMBL/GenBank/DDBJ databases">
        <title>Genome sequencing of Phaeobacter antarcticus sp. nov. SM1211.</title>
        <authorList>
            <person name="Zhang X.-Y."/>
            <person name="Liu C."/>
            <person name="Chen X.-L."/>
            <person name="Xie B.-B."/>
            <person name="Qin Q.-L."/>
            <person name="Rong J.-C."/>
            <person name="Zhang Y.-Z."/>
        </authorList>
    </citation>
    <scope>NUCLEOTIDE SEQUENCE [LARGE SCALE GENOMIC DNA]</scope>
    <source>
        <strain evidence="1 2">SM1211</strain>
    </source>
</reference>
<dbReference type="Proteomes" id="UP000231259">
    <property type="component" value="Unassembled WGS sequence"/>
</dbReference>
<sequence>MYDLRNATGALNVRLKIVCLPVADNAPDILIYRWNKAGTASAMVFRNRFRRPNMISTSLPCLSYRIGIARAFRAGMNGAIPVSAQKLRNRFALYLDPAINQAGVKWRQQLSAASSS</sequence>
<comment type="caution">
    <text evidence="1">The sequence shown here is derived from an EMBL/GenBank/DDBJ whole genome shotgun (WGS) entry which is preliminary data.</text>
</comment>
<gene>
    <name evidence="1" type="ORF">P775_05110</name>
</gene>
<evidence type="ECO:0000313" key="2">
    <source>
        <dbReference type="Proteomes" id="UP000231259"/>
    </source>
</evidence>
<organism evidence="1 2">
    <name type="scientific">Puniceibacterium antarcticum</name>
    <dbReference type="NCBI Taxonomy" id="1206336"/>
    <lineage>
        <taxon>Bacteria</taxon>
        <taxon>Pseudomonadati</taxon>
        <taxon>Pseudomonadota</taxon>
        <taxon>Alphaproteobacteria</taxon>
        <taxon>Rhodobacterales</taxon>
        <taxon>Paracoccaceae</taxon>
        <taxon>Puniceibacterium</taxon>
    </lineage>
</organism>
<keyword evidence="2" id="KW-1185">Reference proteome</keyword>
<accession>A0A2G8RIN8</accession>